<gene>
    <name evidence="5" type="ORF">FRZ61_00960</name>
</gene>
<keyword evidence="2" id="KW-0238">DNA-binding</keyword>
<dbReference type="GO" id="GO:0003677">
    <property type="term" value="F:DNA binding"/>
    <property type="evidence" value="ECO:0007669"/>
    <property type="project" value="UniProtKB-KW"/>
</dbReference>
<dbReference type="Proteomes" id="UP000325797">
    <property type="component" value="Chromosome"/>
</dbReference>
<dbReference type="OrthoDB" id="9800350at2"/>
<dbReference type="InterPro" id="IPR036388">
    <property type="entry name" value="WH-like_DNA-bd_sf"/>
</dbReference>
<evidence type="ECO:0000313" key="6">
    <source>
        <dbReference type="Proteomes" id="UP000325797"/>
    </source>
</evidence>
<dbReference type="PANTHER" id="PTHR33204:SF39">
    <property type="entry name" value="TRANSCRIPTIONAL REGULATORY PROTEIN"/>
    <property type="match status" value="1"/>
</dbReference>
<proteinExistence type="predicted"/>
<dbReference type="InterPro" id="IPR002577">
    <property type="entry name" value="HTH_HxlR"/>
</dbReference>
<dbReference type="Pfam" id="PF01638">
    <property type="entry name" value="HxlR"/>
    <property type="match status" value="1"/>
</dbReference>
<sequence>MTGLRADNLPSAQESLAQRFQLWTSAEFDLAHCPVRHILDRLGDKWTTLIVIVLALRPHRFSEIRRAIPDISKRMLTQTLRDLERDGLIARRVFPTKPPSVEYRLTAFGESLLEPLATLVVWAEENQSRIAKARAAFDAAELSPG</sequence>
<feature type="domain" description="HTH hxlR-type" evidence="4">
    <location>
        <begin position="33"/>
        <end position="131"/>
    </location>
</feature>
<dbReference type="SUPFAM" id="SSF46785">
    <property type="entry name" value="Winged helix' DNA-binding domain"/>
    <property type="match status" value="1"/>
</dbReference>
<organism evidence="5 6">
    <name type="scientific">Hypericibacter adhaerens</name>
    <dbReference type="NCBI Taxonomy" id="2602016"/>
    <lineage>
        <taxon>Bacteria</taxon>
        <taxon>Pseudomonadati</taxon>
        <taxon>Pseudomonadota</taxon>
        <taxon>Alphaproteobacteria</taxon>
        <taxon>Rhodospirillales</taxon>
        <taxon>Dongiaceae</taxon>
        <taxon>Hypericibacter</taxon>
    </lineage>
</organism>
<dbReference type="InterPro" id="IPR036390">
    <property type="entry name" value="WH_DNA-bd_sf"/>
</dbReference>
<dbReference type="Gene3D" id="1.10.10.10">
    <property type="entry name" value="Winged helix-like DNA-binding domain superfamily/Winged helix DNA-binding domain"/>
    <property type="match status" value="1"/>
</dbReference>
<dbReference type="EMBL" id="CP042582">
    <property type="protein sequence ID" value="QEX20181.1"/>
    <property type="molecule type" value="Genomic_DNA"/>
</dbReference>
<dbReference type="AlphaFoldDB" id="A0A5J6MSD6"/>
<dbReference type="PANTHER" id="PTHR33204">
    <property type="entry name" value="TRANSCRIPTIONAL REGULATOR, MARR FAMILY"/>
    <property type="match status" value="1"/>
</dbReference>
<accession>A0A5J6MSD6</accession>
<protein>
    <submittedName>
        <fullName evidence="5">HxlR family transcriptional regulator</fullName>
    </submittedName>
</protein>
<evidence type="ECO:0000259" key="4">
    <source>
        <dbReference type="PROSITE" id="PS51118"/>
    </source>
</evidence>
<evidence type="ECO:0000256" key="2">
    <source>
        <dbReference type="ARBA" id="ARBA00023125"/>
    </source>
</evidence>
<dbReference type="PROSITE" id="PS51118">
    <property type="entry name" value="HTH_HXLR"/>
    <property type="match status" value="1"/>
</dbReference>
<evidence type="ECO:0000313" key="5">
    <source>
        <dbReference type="EMBL" id="QEX20181.1"/>
    </source>
</evidence>
<dbReference type="KEGG" id="hadh:FRZ61_00960"/>
<reference evidence="5 6" key="1">
    <citation type="submission" date="2019-08" db="EMBL/GenBank/DDBJ databases">
        <title>Hyperibacter terrae gen. nov., sp. nov. and Hyperibacter viscosus sp. nov., two new members in the family Rhodospirillaceae isolated from the rhizosphere of Hypericum perforatum.</title>
        <authorList>
            <person name="Noviana Z."/>
        </authorList>
    </citation>
    <scope>NUCLEOTIDE SEQUENCE [LARGE SCALE GENOMIC DNA]</scope>
    <source>
        <strain evidence="5 6">R5959</strain>
    </source>
</reference>
<dbReference type="RefSeq" id="WP_151114442.1">
    <property type="nucleotide sequence ID" value="NZ_CP042582.1"/>
</dbReference>
<evidence type="ECO:0000256" key="1">
    <source>
        <dbReference type="ARBA" id="ARBA00023015"/>
    </source>
</evidence>
<evidence type="ECO:0000256" key="3">
    <source>
        <dbReference type="ARBA" id="ARBA00023163"/>
    </source>
</evidence>
<name>A0A5J6MSD6_9PROT</name>
<keyword evidence="1" id="KW-0805">Transcription regulation</keyword>
<keyword evidence="6" id="KW-1185">Reference proteome</keyword>
<keyword evidence="3" id="KW-0804">Transcription</keyword>